<evidence type="ECO:0000313" key="1">
    <source>
        <dbReference type="EMBL" id="MPM52681.1"/>
    </source>
</evidence>
<accession>A0A645AK61</accession>
<dbReference type="AlphaFoldDB" id="A0A645AK61"/>
<organism evidence="1">
    <name type="scientific">bioreactor metagenome</name>
    <dbReference type="NCBI Taxonomy" id="1076179"/>
    <lineage>
        <taxon>unclassified sequences</taxon>
        <taxon>metagenomes</taxon>
        <taxon>ecological metagenomes</taxon>
    </lineage>
</organism>
<protein>
    <submittedName>
        <fullName evidence="1">Uncharacterized protein</fullName>
    </submittedName>
</protein>
<sequence length="278" mass="32746">MILLAVFEHLAKVLDQRKECNDCDFNGYLEDFLSIQEDFKYHDLFQALLDINSEFRICVGLGFNVNKEVISNQIIRYKDASKLPDKAMRCPYIIYLSTDDYQKAVIFGEEKQYLLAKGYYYCLTEQYAMLEDSRNEIIALSLDNPTLITDKVQKFLLKDSRAGAVQREIDSYYFHNIHELIDIAFNSASDLRDQAKETLLTMEDRADYIYQTITKWYLLKKVVYVSYMMNKDVLRDECENEIKKQRYNAKINSDKIPFMALSEMWRFKAEEPAETPAE</sequence>
<proteinExistence type="predicted"/>
<dbReference type="EMBL" id="VSSQ01013976">
    <property type="protein sequence ID" value="MPM52681.1"/>
    <property type="molecule type" value="Genomic_DNA"/>
</dbReference>
<name>A0A645AK61_9ZZZZ</name>
<reference evidence="1" key="1">
    <citation type="submission" date="2019-08" db="EMBL/GenBank/DDBJ databases">
        <authorList>
            <person name="Kucharzyk K."/>
            <person name="Murdoch R.W."/>
            <person name="Higgins S."/>
            <person name="Loffler F."/>
        </authorList>
    </citation>
    <scope>NUCLEOTIDE SEQUENCE</scope>
</reference>
<gene>
    <name evidence="1" type="ORF">SDC9_99441</name>
</gene>
<comment type="caution">
    <text evidence="1">The sequence shown here is derived from an EMBL/GenBank/DDBJ whole genome shotgun (WGS) entry which is preliminary data.</text>
</comment>